<dbReference type="SUPFAM" id="SSF53756">
    <property type="entry name" value="UDP-Glycosyltransferase/glycogen phosphorylase"/>
    <property type="match status" value="1"/>
</dbReference>
<comment type="caution">
    <text evidence="1">The sequence shown here is derived from an EMBL/GenBank/DDBJ whole genome shotgun (WGS) entry which is preliminary data.</text>
</comment>
<sequence>MSKPKQFLYISNPAPGEMNPGLAMTRKLLSRGHRVTILSASSFRQRFEAFRSRLPKDQAEKFGYVDGGSGREIGDYTPVMQGILNKFRNGPGGDIDFLPHWENAVATSLEDSKNAIFAIMKVIDEVNPDVNIWLVMRLMYWFGVASKRIAEQRKFRYDVLKFPKIGLIEDSFPCPPIALVDTMKAAFILQPPGFHLYSRHESFHRKCFFVGAIISEEVPTVEGIIEAKLADEIKFLNDAQAAGADVVYINFGSIFCYSAEEYHELLSGMEQIHDARPNTRFLWKVPRKFRSADSAGNGSDVKKDGGDFLAGPVPAEFVMKTNWVQDVTAILKHPATKIT</sequence>
<accession>A0AAN6GI09</accession>
<reference evidence="1" key="1">
    <citation type="journal article" date="2023" name="PhytoFront">
        <title>Draft Genome Resources of Seven Strains of Tilletia horrida, Causal Agent of Kernel Smut of Rice.</title>
        <authorList>
            <person name="Khanal S."/>
            <person name="Antony Babu S."/>
            <person name="Zhou X.G."/>
        </authorList>
    </citation>
    <scope>NUCLEOTIDE SEQUENCE</scope>
    <source>
        <strain evidence="1">TX6</strain>
    </source>
</reference>
<name>A0AAN6GI09_9BASI</name>
<keyword evidence="2" id="KW-1185">Reference proteome</keyword>
<proteinExistence type="predicted"/>
<evidence type="ECO:0000313" key="1">
    <source>
        <dbReference type="EMBL" id="KAK0542086.1"/>
    </source>
</evidence>
<organism evidence="1 2">
    <name type="scientific">Tilletia horrida</name>
    <dbReference type="NCBI Taxonomy" id="155126"/>
    <lineage>
        <taxon>Eukaryota</taxon>
        <taxon>Fungi</taxon>
        <taxon>Dikarya</taxon>
        <taxon>Basidiomycota</taxon>
        <taxon>Ustilaginomycotina</taxon>
        <taxon>Exobasidiomycetes</taxon>
        <taxon>Tilletiales</taxon>
        <taxon>Tilletiaceae</taxon>
        <taxon>Tilletia</taxon>
    </lineage>
</organism>
<dbReference type="AlphaFoldDB" id="A0AAN6GI09"/>
<feature type="non-terminal residue" evidence="1">
    <location>
        <position position="339"/>
    </location>
</feature>
<gene>
    <name evidence="1" type="ORF">OC846_006848</name>
</gene>
<dbReference type="Gene3D" id="3.40.50.2000">
    <property type="entry name" value="Glycogen Phosphorylase B"/>
    <property type="match status" value="2"/>
</dbReference>
<protein>
    <submittedName>
        <fullName evidence="1">Uncharacterized protein</fullName>
    </submittedName>
</protein>
<evidence type="ECO:0000313" key="2">
    <source>
        <dbReference type="Proteomes" id="UP001176517"/>
    </source>
</evidence>
<dbReference type="EMBL" id="JAPDMZ010000629">
    <property type="protein sequence ID" value="KAK0542086.1"/>
    <property type="molecule type" value="Genomic_DNA"/>
</dbReference>
<dbReference type="Proteomes" id="UP001176517">
    <property type="component" value="Unassembled WGS sequence"/>
</dbReference>